<proteinExistence type="predicted"/>
<evidence type="ECO:0000313" key="2">
    <source>
        <dbReference type="EMBL" id="MFD2726518.1"/>
    </source>
</evidence>
<evidence type="ECO:0000256" key="1">
    <source>
        <dbReference type="SAM" id="SignalP"/>
    </source>
</evidence>
<comment type="caution">
    <text evidence="2">The sequence shown here is derived from an EMBL/GenBank/DDBJ whole genome shotgun (WGS) entry which is preliminary data.</text>
</comment>
<organism evidence="2 3">
    <name type="scientific">Hyunsoonleella rubra</name>
    <dbReference type="NCBI Taxonomy" id="1737062"/>
    <lineage>
        <taxon>Bacteria</taxon>
        <taxon>Pseudomonadati</taxon>
        <taxon>Bacteroidota</taxon>
        <taxon>Flavobacteriia</taxon>
        <taxon>Flavobacteriales</taxon>
        <taxon>Flavobacteriaceae</taxon>
    </lineage>
</organism>
<dbReference type="EMBL" id="JBHULY010000019">
    <property type="protein sequence ID" value="MFD2726518.1"/>
    <property type="molecule type" value="Genomic_DNA"/>
</dbReference>
<keyword evidence="1" id="KW-0732">Signal</keyword>
<evidence type="ECO:0008006" key="4">
    <source>
        <dbReference type="Google" id="ProtNLM"/>
    </source>
</evidence>
<protein>
    <recommendedName>
        <fullName evidence="4">T9SS type A sorting domain-containing protein</fullName>
    </recommendedName>
</protein>
<feature type="chain" id="PRO_5045615977" description="T9SS type A sorting domain-containing protein" evidence="1">
    <location>
        <begin position="20"/>
        <end position="790"/>
    </location>
</feature>
<dbReference type="Proteomes" id="UP001597476">
    <property type="component" value="Unassembled WGS sequence"/>
</dbReference>
<feature type="signal peptide" evidence="1">
    <location>
        <begin position="1"/>
        <end position="19"/>
    </location>
</feature>
<keyword evidence="3" id="KW-1185">Reference proteome</keyword>
<accession>A0ABW5TDB7</accession>
<evidence type="ECO:0000313" key="3">
    <source>
        <dbReference type="Proteomes" id="UP001597476"/>
    </source>
</evidence>
<reference evidence="3" key="1">
    <citation type="journal article" date="2019" name="Int. J. Syst. Evol. Microbiol.">
        <title>The Global Catalogue of Microorganisms (GCM) 10K type strain sequencing project: providing services to taxonomists for standard genome sequencing and annotation.</title>
        <authorList>
            <consortium name="The Broad Institute Genomics Platform"/>
            <consortium name="The Broad Institute Genome Sequencing Center for Infectious Disease"/>
            <person name="Wu L."/>
            <person name="Ma J."/>
        </authorList>
    </citation>
    <scope>NUCLEOTIDE SEQUENCE [LARGE SCALE GENOMIC DNA]</scope>
    <source>
        <strain evidence="3">KCTC 42398</strain>
    </source>
</reference>
<dbReference type="RefSeq" id="WP_380291535.1">
    <property type="nucleotide sequence ID" value="NZ_JBHULY010000019.1"/>
</dbReference>
<name>A0ABW5TDB7_9FLAO</name>
<gene>
    <name evidence="2" type="ORF">ACFSR8_09855</name>
</gene>
<sequence>MKKITYLLMLLLVCSWSYGQILTFDFAGNVGDEASVISNSNDAGLTSSAITRGSGLSANNNANSFNSQDWALTNIANAVTGDNYVEFTVTPNSGYEFDITSINIDFYRSATGVRGLALRSSIDSYTSNIDTEKVVLDNTNLQSFSFTVSQLNNTSAVTYRIYGWSEATGGSGRFESGGNDIEVNGTVGIFSSCTGVTTWDGTSWDNGVPALATDVAVIDGAYTTNATDGSFSACSLIVTSTGSLTIENSYYVEVVNNVDVNAGGTILVQPEGAFIQNNDSGTVTNNGTIQVAKDTAPLNNWYEYTYWSSPVSNATVNLALSDSDSDRRYTFNASQFNDALAETGNNNVFVAGQDDIDDEGDDWQWVNGISTMTPGVGYAATHSEIAYVFPGVPYRYTFEGTFNNGIVNVPVDRNDATTSDFNWNFIGNPYPSAIEVAAFMTQNMYDGTTNPSGTLDGAIYFWSHNTDLDAATNGEEAFNFTTSDYAIKNGASSTAGGDGLAPNDFIPSGQGFFVNFSDSRPTNSGTVVFNNAMRSLSLFPDNSQFFKGNNSKKDSQNDANKLWLDLTSDNGVFNQISIAYVNGATNGDDGAFYDAHKIVAPTTYAALYSKIENSNLKYAIQGRNFNSINVDEVIQLGFSTIIDVPTIYTLSIANLQGDYLTNNTVYLKDNLENKLHNLSDSDYTFTSEVGEFNERFEIVFDASALSIEDNSSESNELSIVELEGDKVQFSTSGSTIKSVAIFDLLGRQLYDLKGTSASETYALSNLKSSIFIAKIELSNGTVITKKAIKQ</sequence>